<name>A0A644VUB1_9ZZZZ</name>
<organism evidence="2">
    <name type="scientific">bioreactor metagenome</name>
    <dbReference type="NCBI Taxonomy" id="1076179"/>
    <lineage>
        <taxon>unclassified sequences</taxon>
        <taxon>metagenomes</taxon>
        <taxon>ecological metagenomes</taxon>
    </lineage>
</organism>
<feature type="region of interest" description="Disordered" evidence="1">
    <location>
        <begin position="214"/>
        <end position="255"/>
    </location>
</feature>
<comment type="caution">
    <text evidence="2">The sequence shown here is derived from an EMBL/GenBank/DDBJ whole genome shotgun (WGS) entry which is preliminary data.</text>
</comment>
<protein>
    <submittedName>
        <fullName evidence="2">Uncharacterized protein</fullName>
    </submittedName>
</protein>
<evidence type="ECO:0000313" key="2">
    <source>
        <dbReference type="EMBL" id="MPL94867.1"/>
    </source>
</evidence>
<sequence>MPIVFADGFRGRVEVFGGVLDPEAFHHRPSDCRVFENMRGDAFQPRPLGSAPDAGLDALDGFSPIGHDIRAPVAFPALQMPPELARNADAAPALVRLLLASGAKANRPFLEVDPGPRKLEDRRRPAPGVEGQQNEPADVGLGVPDQSRRFRPGQPAVPHLTCLRERHRNRMDQQAFGMGMVERRLQNPKLATRRRGAGRAQARDRLSGLRRYLRQAGLSDRTTRSAGSEKSTSIPSPSRLKSSSTFNSRNWRPSAKRSAMFVGKTVTQTVF</sequence>
<proteinExistence type="predicted"/>
<dbReference type="AlphaFoldDB" id="A0A644VUB1"/>
<dbReference type="EMBL" id="VSSQ01000445">
    <property type="protein sequence ID" value="MPL94867.1"/>
    <property type="molecule type" value="Genomic_DNA"/>
</dbReference>
<gene>
    <name evidence="2" type="ORF">SDC9_41025</name>
</gene>
<feature type="compositionally biased region" description="Basic and acidic residues" evidence="1">
    <location>
        <begin position="114"/>
        <end position="124"/>
    </location>
</feature>
<feature type="region of interest" description="Disordered" evidence="1">
    <location>
        <begin position="109"/>
        <end position="156"/>
    </location>
</feature>
<accession>A0A644VUB1</accession>
<reference evidence="2" key="1">
    <citation type="submission" date="2019-08" db="EMBL/GenBank/DDBJ databases">
        <authorList>
            <person name="Kucharzyk K."/>
            <person name="Murdoch R.W."/>
            <person name="Higgins S."/>
            <person name="Loffler F."/>
        </authorList>
    </citation>
    <scope>NUCLEOTIDE SEQUENCE</scope>
</reference>
<feature type="compositionally biased region" description="Low complexity" evidence="1">
    <location>
        <begin position="231"/>
        <end position="245"/>
    </location>
</feature>
<evidence type="ECO:0000256" key="1">
    <source>
        <dbReference type="SAM" id="MobiDB-lite"/>
    </source>
</evidence>